<feature type="region of interest" description="Disordered" evidence="3">
    <location>
        <begin position="1152"/>
        <end position="1202"/>
    </location>
</feature>
<dbReference type="Pfam" id="PF13855">
    <property type="entry name" value="LRR_8"/>
    <property type="match status" value="1"/>
</dbReference>
<sequence length="1202" mass="134361">MDICYDRMRLSRCSESLFEYRESYINACILKSLALSMQSRTLDAIGTLDRAFIIGGAGGDEHSDIVYEILEKLQASYHFPNYNRSPEDLLCPDVHVNSNPTSIPYIDPPPSLLGFQKHESKNAFILKNFAADWPALTTRSWNSVDYLRSVAGPGRIVPVEVGHDYRKDDWSQELMPWDTFLNAIKRQDPSLGLLYLAQYNLFKQFPALRDDISIPDYVYLDIPDSNGNYESHPRTDDGVLFNIWLGPKGAMSPAHTDPYFNFYVQVAGSKTVWLAPPSVTGVLSVDGDTASASTPTQLTNTSNIDVFSTNLSEDHPEFIAKPTTSRFIQTHNPFHMFVRDDEDEGTSPFHTALTLEQIDEALDKSPDGGCTILLAKLQITEIKPSEVKAIANLELGQECALERLALGNNRLFDLPLEFSLLNRLRYLNLKHNCISSVPEVLTQMPALDTLDLSHNKIVSLPSQPGTLLQLRVFSLTKNKLSRIPTYLSRFRELEVLRIDRNPLEYPPKAVMMRFEGDMGVFNDRDQVHKLQSWLDSDNPSMIEYDDSGYTERVDWDLERHTAGDSWQHDDTGSHVIPHSRTLSSDSRYTPIFDSPVANTLIIKPLDSPTVSLSDTHSPFVPNSSQKLFGLSEVEPLHLRTVSHGSTLHKPTLNLVSSKKSLPDLRMAEQRIQHSSSTNHAEQQPVLFSSFGRRDVADTHQQPSMEDPRFVDAHVPLMTVERNSYFRRSAAIFVNRSLPPALMHLLETARSILFAMSQLYQSLEHYSSHVVNDRLSNLFKKVLDPANISMLHLIRSLDRFDDVSQSSMPSSAVCRALVESCRDTISIFRKAINLMTLQIGLEPPDDVRYMRWLVLELYGTSVEICSAWQGLLPYIESLKPQLHGSTFVPTSVYGSDNLEYSEGFASGEQMLAPAVRLRPLDSTQSTGRLRTTRRHAGSFSSKDVQIGKELPSYDLVPNTPGGHHTPALRTPKRQITVPVLSSSTPTSSIDATHGIPRFTNSKDLAFDHRRQGSQLSMFDIPGLPIGSPVATKIRVSQDVLQAVREAVQIAPPVWQMIEDAMSREILAKLDLKDNLETARFVTKKLNTMLAAFDDKDAEFDINLLREHGHLFLRTLVRLSNILKQSGEASPSLKASMVKLTNATENFAILLHVSSSPPETSGSTRTMATLQPTTDHSAPSGLFRSKSAQPSIGSVSKTSIFPGP</sequence>
<evidence type="ECO:0000256" key="1">
    <source>
        <dbReference type="ARBA" id="ARBA00022614"/>
    </source>
</evidence>
<keyword evidence="6" id="KW-1185">Reference proteome</keyword>
<dbReference type="SUPFAM" id="SSF51197">
    <property type="entry name" value="Clavaminate synthase-like"/>
    <property type="match status" value="1"/>
</dbReference>
<dbReference type="Pfam" id="PF13621">
    <property type="entry name" value="Cupin_8"/>
    <property type="match status" value="1"/>
</dbReference>
<dbReference type="EMBL" id="NHTK01000155">
    <property type="protein sequence ID" value="PPR08086.1"/>
    <property type="molecule type" value="Genomic_DNA"/>
</dbReference>
<feature type="compositionally biased region" description="Polar residues" evidence="3">
    <location>
        <begin position="1184"/>
        <end position="1202"/>
    </location>
</feature>
<dbReference type="AlphaFoldDB" id="A0A409YYI8"/>
<name>A0A409YYI8_9AGAR</name>
<evidence type="ECO:0000259" key="4">
    <source>
        <dbReference type="Pfam" id="PF13621"/>
    </source>
</evidence>
<dbReference type="OrthoDB" id="1394818at2759"/>
<evidence type="ECO:0000256" key="3">
    <source>
        <dbReference type="SAM" id="MobiDB-lite"/>
    </source>
</evidence>
<dbReference type="InParanoid" id="A0A409YYI8"/>
<dbReference type="InterPro" id="IPR032675">
    <property type="entry name" value="LRR_dom_sf"/>
</dbReference>
<gene>
    <name evidence="5" type="ORF">CVT24_010547</name>
</gene>
<keyword evidence="2" id="KW-0677">Repeat</keyword>
<protein>
    <recommendedName>
        <fullName evidence="4">Cupin-like domain-containing protein</fullName>
    </recommendedName>
</protein>
<accession>A0A409YYI8</accession>
<proteinExistence type="predicted"/>
<organism evidence="5 6">
    <name type="scientific">Panaeolus cyanescens</name>
    <dbReference type="NCBI Taxonomy" id="181874"/>
    <lineage>
        <taxon>Eukaryota</taxon>
        <taxon>Fungi</taxon>
        <taxon>Dikarya</taxon>
        <taxon>Basidiomycota</taxon>
        <taxon>Agaricomycotina</taxon>
        <taxon>Agaricomycetes</taxon>
        <taxon>Agaricomycetidae</taxon>
        <taxon>Agaricales</taxon>
        <taxon>Agaricineae</taxon>
        <taxon>Galeropsidaceae</taxon>
        <taxon>Panaeolus</taxon>
    </lineage>
</organism>
<evidence type="ECO:0000313" key="6">
    <source>
        <dbReference type="Proteomes" id="UP000284842"/>
    </source>
</evidence>
<dbReference type="PROSITE" id="PS51450">
    <property type="entry name" value="LRR"/>
    <property type="match status" value="2"/>
</dbReference>
<evidence type="ECO:0000313" key="5">
    <source>
        <dbReference type="EMBL" id="PPR08086.1"/>
    </source>
</evidence>
<feature type="compositionally biased region" description="Polar residues" evidence="3">
    <location>
        <begin position="1152"/>
        <end position="1175"/>
    </location>
</feature>
<evidence type="ECO:0000256" key="2">
    <source>
        <dbReference type="ARBA" id="ARBA00022737"/>
    </source>
</evidence>
<dbReference type="SMART" id="SM00369">
    <property type="entry name" value="LRR_TYP"/>
    <property type="match status" value="4"/>
</dbReference>
<comment type="caution">
    <text evidence="5">The sequence shown here is derived from an EMBL/GenBank/DDBJ whole genome shotgun (WGS) entry which is preliminary data.</text>
</comment>
<dbReference type="Gene3D" id="2.60.120.650">
    <property type="entry name" value="Cupin"/>
    <property type="match status" value="1"/>
</dbReference>
<dbReference type="InterPro" id="IPR003591">
    <property type="entry name" value="Leu-rich_rpt_typical-subtyp"/>
</dbReference>
<dbReference type="STRING" id="181874.A0A409YYI8"/>
<dbReference type="SUPFAM" id="SSF52075">
    <property type="entry name" value="Outer arm dynein light chain 1"/>
    <property type="match status" value="1"/>
</dbReference>
<dbReference type="Pfam" id="PF10428">
    <property type="entry name" value="SOG2"/>
    <property type="match status" value="1"/>
</dbReference>
<dbReference type="InterPro" id="IPR001611">
    <property type="entry name" value="Leu-rich_rpt"/>
</dbReference>
<dbReference type="InterPro" id="IPR019487">
    <property type="entry name" value="RAM_signalling_pathway_SOG2"/>
</dbReference>
<dbReference type="PANTHER" id="PTHR12461">
    <property type="entry name" value="HYPOXIA-INDUCIBLE FACTOR 1 ALPHA INHIBITOR-RELATED"/>
    <property type="match status" value="1"/>
</dbReference>
<feature type="domain" description="Cupin-like" evidence="4">
    <location>
        <begin position="124"/>
        <end position="319"/>
    </location>
</feature>
<dbReference type="InterPro" id="IPR041667">
    <property type="entry name" value="Cupin_8"/>
</dbReference>
<dbReference type="Gene3D" id="3.80.10.10">
    <property type="entry name" value="Ribonuclease Inhibitor"/>
    <property type="match status" value="1"/>
</dbReference>
<keyword evidence="1" id="KW-0433">Leucine-rich repeat</keyword>
<reference evidence="5 6" key="1">
    <citation type="journal article" date="2018" name="Evol. Lett.">
        <title>Horizontal gene cluster transfer increased hallucinogenic mushroom diversity.</title>
        <authorList>
            <person name="Reynolds H.T."/>
            <person name="Vijayakumar V."/>
            <person name="Gluck-Thaler E."/>
            <person name="Korotkin H.B."/>
            <person name="Matheny P.B."/>
            <person name="Slot J.C."/>
        </authorList>
    </citation>
    <scope>NUCLEOTIDE SEQUENCE [LARGE SCALE GENOMIC DNA]</scope>
    <source>
        <strain evidence="5 6">2629</strain>
    </source>
</reference>
<dbReference type="PANTHER" id="PTHR12461:SF94">
    <property type="entry name" value="JMJC DOMAIN-CONTAINING PROTEIN"/>
    <property type="match status" value="1"/>
</dbReference>
<dbReference type="Proteomes" id="UP000284842">
    <property type="component" value="Unassembled WGS sequence"/>
</dbReference>